<gene>
    <name evidence="8" type="ORF">J2Z31_004666</name>
</gene>
<dbReference type="SUPFAM" id="SSF63882">
    <property type="entry name" value="MoeA N-terminal region -like"/>
    <property type="match status" value="1"/>
</dbReference>
<dbReference type="SMART" id="SM00852">
    <property type="entry name" value="MoCF_biosynth"/>
    <property type="match status" value="1"/>
</dbReference>
<dbReference type="NCBIfam" id="NF045515">
    <property type="entry name" value="Glp_gephyrin"/>
    <property type="match status" value="1"/>
</dbReference>
<dbReference type="Pfam" id="PF03453">
    <property type="entry name" value="MoeA_N"/>
    <property type="match status" value="1"/>
</dbReference>
<dbReference type="PROSITE" id="PS01079">
    <property type="entry name" value="MOCF_BIOSYNTHESIS_2"/>
    <property type="match status" value="1"/>
</dbReference>
<dbReference type="GO" id="GO:0061599">
    <property type="term" value="F:molybdopterin molybdotransferase activity"/>
    <property type="evidence" value="ECO:0007669"/>
    <property type="project" value="UniProtKB-EC"/>
</dbReference>
<comment type="cofactor">
    <cofactor evidence="6">
        <name>Mg(2+)</name>
        <dbReference type="ChEBI" id="CHEBI:18420"/>
    </cofactor>
</comment>
<dbReference type="SUPFAM" id="SSF63867">
    <property type="entry name" value="MoeA C-terminal domain-like"/>
    <property type="match status" value="1"/>
</dbReference>
<proteinExistence type="inferred from homology"/>
<evidence type="ECO:0000259" key="7">
    <source>
        <dbReference type="SMART" id="SM00852"/>
    </source>
</evidence>
<evidence type="ECO:0000313" key="9">
    <source>
        <dbReference type="Proteomes" id="UP000730739"/>
    </source>
</evidence>
<comment type="similarity">
    <text evidence="3 6">Belongs to the MoeA family.</text>
</comment>
<dbReference type="InterPro" id="IPR038987">
    <property type="entry name" value="MoeA-like"/>
</dbReference>
<dbReference type="SUPFAM" id="SSF53218">
    <property type="entry name" value="Molybdenum cofactor biosynthesis proteins"/>
    <property type="match status" value="1"/>
</dbReference>
<name>A0ABS4R770_9HYPH</name>
<dbReference type="EMBL" id="JAGILA010000007">
    <property type="protein sequence ID" value="MBP2238139.1"/>
    <property type="molecule type" value="Genomic_DNA"/>
</dbReference>
<dbReference type="InterPro" id="IPR036135">
    <property type="entry name" value="MoeA_linker/N_sf"/>
</dbReference>
<keyword evidence="6" id="KW-0460">Magnesium</keyword>
<sequence length="410" mass="43062">MSLLPVEEAISRVLAKARPRRETERLPLHDCLGRVLSEDAAARLTHPAFDNSAMDGYAVRHEDIAETGAELSVIGQSAAGRGFRGAVGSGEAVRIFTGAPLPAGADTVILQEDVEKLESGRIRTHFAPIKGRHIRLTGQDFGAGEVALAAGSVLDAGRLTLAASMNHETLPVYTRPKIAILATGDELLPPGSSPGPDQIIASNTFGVGAIARENGADILDLGIVADDRQAIAAAVARAQSTKAEVLVTLGGASVGDHDLVQSTLLGCGMTLDFWRIAMRPGKPLMVGELADMVVLGLPGNPVSSLVCALLFLEPLTRRLAHLPPRSRLTSARLSAPLSANDRRQDYIRARLAVEPDGSLTAHPFARQDSSMTKIFAQADALIVRPPLAPAAAAGDPCSVLKLRDPTQSKA</sequence>
<keyword evidence="6 8" id="KW-0808">Transferase</keyword>
<dbReference type="Gene3D" id="3.40.980.10">
    <property type="entry name" value="MoaB/Mog-like domain"/>
    <property type="match status" value="1"/>
</dbReference>
<protein>
    <recommendedName>
        <fullName evidence="6">Molybdopterin molybdenumtransferase</fullName>
        <ecNumber evidence="6">2.10.1.1</ecNumber>
    </recommendedName>
</protein>
<organism evidence="8 9">
    <name type="scientific">Sinorhizobium kostiense</name>
    <dbReference type="NCBI Taxonomy" id="76747"/>
    <lineage>
        <taxon>Bacteria</taxon>
        <taxon>Pseudomonadati</taxon>
        <taxon>Pseudomonadota</taxon>
        <taxon>Alphaproteobacteria</taxon>
        <taxon>Hyphomicrobiales</taxon>
        <taxon>Rhizobiaceae</taxon>
        <taxon>Sinorhizobium/Ensifer group</taxon>
        <taxon>Sinorhizobium</taxon>
    </lineage>
</organism>
<comment type="pathway">
    <text evidence="2 6">Cofactor biosynthesis; molybdopterin biosynthesis.</text>
</comment>
<dbReference type="EC" id="2.10.1.1" evidence="6"/>
<evidence type="ECO:0000256" key="1">
    <source>
        <dbReference type="ARBA" id="ARBA00002901"/>
    </source>
</evidence>
<dbReference type="Gene3D" id="2.170.190.11">
    <property type="entry name" value="Molybdopterin biosynthesis moea protein, domain 3"/>
    <property type="match status" value="1"/>
</dbReference>
<evidence type="ECO:0000256" key="3">
    <source>
        <dbReference type="ARBA" id="ARBA00010763"/>
    </source>
</evidence>
<dbReference type="Pfam" id="PF03454">
    <property type="entry name" value="MoeA_C"/>
    <property type="match status" value="1"/>
</dbReference>
<dbReference type="PANTHER" id="PTHR10192:SF5">
    <property type="entry name" value="GEPHYRIN"/>
    <property type="match status" value="1"/>
</dbReference>
<evidence type="ECO:0000256" key="6">
    <source>
        <dbReference type="RuleBase" id="RU365090"/>
    </source>
</evidence>
<feature type="domain" description="MoaB/Mog" evidence="7">
    <location>
        <begin position="179"/>
        <end position="318"/>
    </location>
</feature>
<dbReference type="Gene3D" id="3.90.105.10">
    <property type="entry name" value="Molybdopterin biosynthesis moea protein, domain 2"/>
    <property type="match status" value="1"/>
</dbReference>
<dbReference type="InterPro" id="IPR036688">
    <property type="entry name" value="MoeA_C_domain_IV_sf"/>
</dbReference>
<dbReference type="InterPro" id="IPR001453">
    <property type="entry name" value="MoaB/Mog_dom"/>
</dbReference>
<dbReference type="Pfam" id="PF00994">
    <property type="entry name" value="MoCF_biosynth"/>
    <property type="match status" value="1"/>
</dbReference>
<comment type="caution">
    <text evidence="8">The sequence shown here is derived from an EMBL/GenBank/DDBJ whole genome shotgun (WGS) entry which is preliminary data.</text>
</comment>
<keyword evidence="6" id="KW-0500">Molybdenum</keyword>
<dbReference type="PANTHER" id="PTHR10192">
    <property type="entry name" value="MOLYBDOPTERIN BIOSYNTHESIS PROTEIN"/>
    <property type="match status" value="1"/>
</dbReference>
<evidence type="ECO:0000313" key="8">
    <source>
        <dbReference type="EMBL" id="MBP2238139.1"/>
    </source>
</evidence>
<dbReference type="RefSeq" id="WP_209604894.1">
    <property type="nucleotide sequence ID" value="NZ_JAGILA010000007.1"/>
</dbReference>
<reference evidence="8 9" key="1">
    <citation type="submission" date="2021-03" db="EMBL/GenBank/DDBJ databases">
        <title>Genomic Encyclopedia of Type Strains, Phase IV (KMG-IV): sequencing the most valuable type-strain genomes for metagenomic binning, comparative biology and taxonomic classification.</title>
        <authorList>
            <person name="Goeker M."/>
        </authorList>
    </citation>
    <scope>NUCLEOTIDE SEQUENCE [LARGE SCALE GENOMIC DNA]</scope>
    <source>
        <strain evidence="8 9">DSM 13372</strain>
    </source>
</reference>
<keyword evidence="9" id="KW-1185">Reference proteome</keyword>
<dbReference type="Gene3D" id="2.40.340.10">
    <property type="entry name" value="MoeA, C-terminal, domain IV"/>
    <property type="match status" value="1"/>
</dbReference>
<evidence type="ECO:0000256" key="2">
    <source>
        <dbReference type="ARBA" id="ARBA00005046"/>
    </source>
</evidence>
<evidence type="ECO:0000256" key="5">
    <source>
        <dbReference type="ARBA" id="ARBA00047317"/>
    </source>
</evidence>
<dbReference type="InterPro" id="IPR036425">
    <property type="entry name" value="MoaB/Mog-like_dom_sf"/>
</dbReference>
<evidence type="ECO:0000256" key="4">
    <source>
        <dbReference type="ARBA" id="ARBA00023150"/>
    </source>
</evidence>
<dbReference type="InterPro" id="IPR005110">
    <property type="entry name" value="MoeA_linker/N"/>
</dbReference>
<comment type="catalytic activity">
    <reaction evidence="5">
        <text>adenylyl-molybdopterin + molybdate = Mo-molybdopterin + AMP + H(+)</text>
        <dbReference type="Rhea" id="RHEA:35047"/>
        <dbReference type="ChEBI" id="CHEBI:15378"/>
        <dbReference type="ChEBI" id="CHEBI:36264"/>
        <dbReference type="ChEBI" id="CHEBI:62727"/>
        <dbReference type="ChEBI" id="CHEBI:71302"/>
        <dbReference type="ChEBI" id="CHEBI:456215"/>
        <dbReference type="EC" id="2.10.1.1"/>
    </reaction>
</comment>
<dbReference type="CDD" id="cd00887">
    <property type="entry name" value="MoeA"/>
    <property type="match status" value="1"/>
</dbReference>
<accession>A0ABS4R770</accession>
<dbReference type="InterPro" id="IPR008284">
    <property type="entry name" value="MoCF_biosynth_CS"/>
</dbReference>
<keyword evidence="4 6" id="KW-0501">Molybdenum cofactor biosynthesis</keyword>
<dbReference type="InterPro" id="IPR005111">
    <property type="entry name" value="MoeA_C_domain_IV"/>
</dbReference>
<dbReference type="Proteomes" id="UP000730739">
    <property type="component" value="Unassembled WGS sequence"/>
</dbReference>
<comment type="function">
    <text evidence="1 6">Catalyzes the insertion of molybdate into adenylated molybdopterin with the concomitant release of AMP.</text>
</comment>
<keyword evidence="6" id="KW-0479">Metal-binding</keyword>